<keyword evidence="2 10" id="KW-0812">Transmembrane</keyword>
<evidence type="ECO:0000256" key="4">
    <source>
        <dbReference type="ARBA" id="ARBA00022946"/>
    </source>
</evidence>
<dbReference type="InterPro" id="IPR008839">
    <property type="entry name" value="MDM33_fungi"/>
</dbReference>
<dbReference type="GO" id="GO:0007007">
    <property type="term" value="P:inner mitochondrial membrane organization"/>
    <property type="evidence" value="ECO:0007669"/>
    <property type="project" value="TreeGrafter"/>
</dbReference>
<evidence type="ECO:0000256" key="12">
    <source>
        <dbReference type="SAM" id="MobiDB-lite"/>
    </source>
</evidence>
<evidence type="ECO:0000313" key="14">
    <source>
        <dbReference type="Proteomes" id="UP000800235"/>
    </source>
</evidence>
<evidence type="ECO:0000256" key="8">
    <source>
        <dbReference type="ARBA" id="ARBA00023136"/>
    </source>
</evidence>
<reference evidence="13" key="1">
    <citation type="journal article" date="2020" name="Stud. Mycol.">
        <title>101 Dothideomycetes genomes: a test case for predicting lifestyles and emergence of pathogens.</title>
        <authorList>
            <person name="Haridas S."/>
            <person name="Albert R."/>
            <person name="Binder M."/>
            <person name="Bloem J."/>
            <person name="Labutti K."/>
            <person name="Salamov A."/>
            <person name="Andreopoulos B."/>
            <person name="Baker S."/>
            <person name="Barry K."/>
            <person name="Bills G."/>
            <person name="Bluhm B."/>
            <person name="Cannon C."/>
            <person name="Castanera R."/>
            <person name="Culley D."/>
            <person name="Daum C."/>
            <person name="Ezra D."/>
            <person name="Gonzalez J."/>
            <person name="Henrissat B."/>
            <person name="Kuo A."/>
            <person name="Liang C."/>
            <person name="Lipzen A."/>
            <person name="Lutzoni F."/>
            <person name="Magnuson J."/>
            <person name="Mondo S."/>
            <person name="Nolan M."/>
            <person name="Ohm R."/>
            <person name="Pangilinan J."/>
            <person name="Park H.-J."/>
            <person name="Ramirez L."/>
            <person name="Alfaro M."/>
            <person name="Sun H."/>
            <person name="Tritt A."/>
            <person name="Yoshinaga Y."/>
            <person name="Zwiers L.-H."/>
            <person name="Turgeon B."/>
            <person name="Goodwin S."/>
            <person name="Spatafora J."/>
            <person name="Crous P."/>
            <person name="Grigoriev I."/>
        </authorList>
    </citation>
    <scope>NUCLEOTIDE SEQUENCE</scope>
    <source>
        <strain evidence="13">CBS 130266</strain>
    </source>
</reference>
<feature type="compositionally biased region" description="Basic and acidic residues" evidence="12">
    <location>
        <begin position="378"/>
        <end position="397"/>
    </location>
</feature>
<evidence type="ECO:0000313" key="13">
    <source>
        <dbReference type="EMBL" id="KAF2423562.1"/>
    </source>
</evidence>
<evidence type="ECO:0000256" key="2">
    <source>
        <dbReference type="ARBA" id="ARBA00022692"/>
    </source>
</evidence>
<dbReference type="OrthoDB" id="5595506at2759"/>
<dbReference type="Proteomes" id="UP000800235">
    <property type="component" value="Unassembled WGS sequence"/>
</dbReference>
<comment type="subcellular location">
    <subcellularLocation>
        <location evidence="10">Mitochondrion inner membrane</location>
        <topology evidence="10">Multi-pass membrane protein</topology>
    </subcellularLocation>
</comment>
<feature type="region of interest" description="Disordered" evidence="12">
    <location>
        <begin position="75"/>
        <end position="132"/>
    </location>
</feature>
<keyword evidence="8 10" id="KW-0472">Membrane</keyword>
<dbReference type="AlphaFoldDB" id="A0A9P4NJ61"/>
<gene>
    <name evidence="13" type="ORF">EJ08DRAFT_639919</name>
</gene>
<keyword evidence="6 11" id="KW-0175">Coiled coil</keyword>
<sequence length="480" mass="54304">MRQLLQHVSRSFPYGLISSPRAIAGKQLWLPKTTTPFVCIQCRHRGSGSTPARPVREEHRIQVIFERTRRFSTFARVRQEDKPSKPAHSTSDTPVPRPDVTAELPKPEVSKSKPADGSTVKAVPDEDLPSHQERMRWKISKKFYQIMDDLMPKIALAGQKINSYTGTDYTGIEALRKEIIDQEKLVKSRVEAVQQAKDALEVARSRESSSRKEVVGLLERKHAWSDADLERYMNLIRSEHLNDQGIQAAKDNMAAAEMALEEARTRLEKRERMQYHEEQIWSDTIRRNSTWVTFGLMGLNIFLLLATLILIEPWRRRRLVREIKRTLEENQPALAAAPASVQAIDAKTEPKGVPLEAIEQDLPEPPLATSAPEALLAKEEQGTETKTPAREGQKAEPETPLLDLPEVIVTALSEPDSTNLEQSIPMHDSWSIEYIRNYFNDMFSHQRIILRKVDVTTIALEGAAAGAAIVGLLIVLFRPK</sequence>
<dbReference type="EMBL" id="MU007080">
    <property type="protein sequence ID" value="KAF2423562.1"/>
    <property type="molecule type" value="Genomic_DNA"/>
</dbReference>
<feature type="region of interest" description="Disordered" evidence="12">
    <location>
        <begin position="378"/>
        <end position="399"/>
    </location>
</feature>
<feature type="coiled-coil region" evidence="11">
    <location>
        <begin position="246"/>
        <end position="273"/>
    </location>
</feature>
<feature type="compositionally biased region" description="Basic and acidic residues" evidence="12">
    <location>
        <begin position="105"/>
        <end position="114"/>
    </location>
</feature>
<feature type="transmembrane region" description="Helical" evidence="10">
    <location>
        <begin position="291"/>
        <end position="311"/>
    </location>
</feature>
<keyword evidence="14" id="KW-1185">Reference proteome</keyword>
<proteinExistence type="inferred from homology"/>
<comment type="similarity">
    <text evidence="1 10">Belongs to the SHE9 family.</text>
</comment>
<evidence type="ECO:0000256" key="6">
    <source>
        <dbReference type="ARBA" id="ARBA00023054"/>
    </source>
</evidence>
<accession>A0A9P4NJ61</accession>
<keyword evidence="7 10" id="KW-0496">Mitochondrion</keyword>
<dbReference type="GO" id="GO:0005743">
    <property type="term" value="C:mitochondrial inner membrane"/>
    <property type="evidence" value="ECO:0007669"/>
    <property type="project" value="UniProtKB-SubCell"/>
</dbReference>
<organism evidence="13 14">
    <name type="scientific">Tothia fuscella</name>
    <dbReference type="NCBI Taxonomy" id="1048955"/>
    <lineage>
        <taxon>Eukaryota</taxon>
        <taxon>Fungi</taxon>
        <taxon>Dikarya</taxon>
        <taxon>Ascomycota</taxon>
        <taxon>Pezizomycotina</taxon>
        <taxon>Dothideomycetes</taxon>
        <taxon>Pleosporomycetidae</taxon>
        <taxon>Venturiales</taxon>
        <taxon>Cylindrosympodiaceae</taxon>
        <taxon>Tothia</taxon>
    </lineage>
</organism>
<comment type="subunit">
    <text evidence="10">Homooligomer.</text>
</comment>
<feature type="transmembrane region" description="Helical" evidence="10">
    <location>
        <begin position="455"/>
        <end position="477"/>
    </location>
</feature>
<keyword evidence="4 10" id="KW-0809">Transit peptide</keyword>
<comment type="function">
    <text evidence="9">Required for the maintenance of the structure of the mitochondrial inner membrane. Involved in mitochondrial morphology. Causes growth arrest when highly overexpressed.</text>
</comment>
<keyword evidence="5 10" id="KW-1133">Transmembrane helix</keyword>
<keyword evidence="3 10" id="KW-0999">Mitochondrion inner membrane</keyword>
<protein>
    <recommendedName>
        <fullName evidence="10">Sensitive to high expression protein 9, mitochondrial</fullName>
    </recommendedName>
</protein>
<evidence type="ECO:0000256" key="7">
    <source>
        <dbReference type="ARBA" id="ARBA00023128"/>
    </source>
</evidence>
<evidence type="ECO:0000256" key="9">
    <source>
        <dbReference type="ARBA" id="ARBA00024807"/>
    </source>
</evidence>
<dbReference type="Pfam" id="PF05546">
    <property type="entry name" value="She9_MDM33"/>
    <property type="match status" value="1"/>
</dbReference>
<evidence type="ECO:0000256" key="1">
    <source>
        <dbReference type="ARBA" id="ARBA00007472"/>
    </source>
</evidence>
<dbReference type="PANTHER" id="PTHR31961">
    <property type="entry name" value="SENSITIVE TO HIGH EXPRESSION PROTEIN 9, MITOCHONDRIAL"/>
    <property type="match status" value="1"/>
</dbReference>
<comment type="caution">
    <text evidence="13">The sequence shown here is derived from an EMBL/GenBank/DDBJ whole genome shotgun (WGS) entry which is preliminary data.</text>
</comment>
<name>A0A9P4NJ61_9PEZI</name>
<evidence type="ECO:0000256" key="3">
    <source>
        <dbReference type="ARBA" id="ARBA00022792"/>
    </source>
</evidence>
<evidence type="ECO:0000256" key="10">
    <source>
        <dbReference type="RuleBase" id="RU364128"/>
    </source>
</evidence>
<evidence type="ECO:0000256" key="11">
    <source>
        <dbReference type="SAM" id="Coils"/>
    </source>
</evidence>
<dbReference type="PANTHER" id="PTHR31961:SF3">
    <property type="entry name" value="SENSITIVE TO HIGH EXPRESSION PROTEIN 9, MITOCHONDRIAL"/>
    <property type="match status" value="1"/>
</dbReference>
<evidence type="ECO:0000256" key="5">
    <source>
        <dbReference type="ARBA" id="ARBA00022989"/>
    </source>
</evidence>